<accession>L1LBJ9</accession>
<dbReference type="GeneID" id="15804284"/>
<dbReference type="EC" id="3.1.1.5" evidence="2"/>
<dbReference type="EMBL" id="ACOU01000004">
    <property type="protein sequence ID" value="EKX72649.1"/>
    <property type="molecule type" value="Genomic_DNA"/>
</dbReference>
<sequence>MLSVDKTLGSVSLPLLEDVSSCDGEDISRLLVDFSRGDLLDKEKIPTEDLDALHEHYLKNYPENEQIYHIFASCYIERGQWKQARSNLYCRLYLLERTSQEYNDTINRLNYVEEQIFAEILPLPSIYKERLFFRNLESSTDIWTSQMGYTDSLKVNSFEKMEYNGADVIVSKRHLRPGELLLKSRPLSVAPWRIDPTKCNINKPNTDVNTPSYSCFHCLGIISNSLITSNTFIACPNNPHECPYIFCSEDCFLSNSSTHSSECEKISKIKAFSDKFLGNALALLVLRTLIRCKLLQDDCYRTVEFTESKGTVSKQNELLDQILNFEIDYPTIQLTHSYVLESADKFAYFLLKEIGAEFCLYLTVKELKHFIIALWINCTPVTPEIDSYGDNLQNPLGGVVLSFQTSEWKESTVPNCCINFDSNGYLTIRSIYEIEPETTLYLNTTMDKYLPEFIQATKFWSIRFLLSHSKDPRLTDNLCSIRCNTCINGFCQSLGLKSKFDENKNLPDVEWNSLEEGILCKSEVCYLWSCNECETIQTDDLNLLQNRANRLIKMVKQFYSSGQYLIAKKILEKFVDNWSGILHPSHYLMYNANLLLAGFWMNKAGGNPIMALKYLKRAFIMADEILPKACQERAYLYDRLANLMFKIHTLGGTERIYNDSAKGLILEASYNALWNWTIIAGSKSKEAISAMQKSRDFAFKLNVHTPPLYRKLSVDIPKKYFEILKTVTGSNVVSQTLMKNFVSNLCESADQSKNIFTSTAIDIAFLAAQDGSVTDPILDFLTDVESFGILQHGTGLSILGIAASNCNITLVSALLKSIQNRIAQNLEFIYRSSEYSELVEMSEASIMNLWFSIVGGNELGITPLIALVSMPQLYQNDSVKPLKLETESKIAKRIIDGASKCNNIFKEYQGKIMTQISTRFSEFLKVKVDIPGLLLDAKTGEILNCQTILHYASARGKIDLVQFLTNMGTDVNKINLEGATPLHIASLNGHCEIVELLIRFNAKIEAKLFTGETPLHLAVLNLHKPVVQILIEVYSKNSKNDISQGDCYTQISKFRERGPSIWHALVCGIYQNSHASETQDENASLESLIKRLLNAVKIAKLLAKSLNTHNIFGTYIWSSKLPSQLLQDHWKQSLEDYVGFPGYLDSRNCMDKTESHYSSFDQGISCDNDKLQDYVNDRIFAATRAVQLLAQILEKIERNGRE</sequence>
<dbReference type="PANTHER" id="PTHR46455">
    <property type="entry name" value="SET AND MYND DOMAIN CONTAINING, ARTHROPOD-SPECIFIC, MEMBER 4, ISOFORM A"/>
    <property type="match status" value="1"/>
</dbReference>
<dbReference type="PROSITE" id="PS50297">
    <property type="entry name" value="ANK_REP_REGION"/>
    <property type="match status" value="3"/>
</dbReference>
<dbReference type="PROSITE" id="PS50088">
    <property type="entry name" value="ANK_REPEAT"/>
    <property type="match status" value="3"/>
</dbReference>
<dbReference type="SUPFAM" id="SSF48403">
    <property type="entry name" value="Ankyrin repeat"/>
    <property type="match status" value="1"/>
</dbReference>
<dbReference type="GO" id="GO:0004622">
    <property type="term" value="F:phosphatidylcholine lysophospholipase activity"/>
    <property type="evidence" value="ECO:0007669"/>
    <property type="project" value="UniProtKB-EC"/>
</dbReference>
<feature type="repeat" description="ANK" evidence="1">
    <location>
        <begin position="1010"/>
        <end position="1032"/>
    </location>
</feature>
<dbReference type="AlphaFoldDB" id="L1LBJ9"/>
<comment type="caution">
    <text evidence="2">The sequence shown here is derived from an EMBL/GenBank/DDBJ whole genome shotgun (WGS) entry which is preliminary data.</text>
</comment>
<dbReference type="Gene3D" id="6.10.140.2220">
    <property type="match status" value="1"/>
</dbReference>
<evidence type="ECO:0000313" key="2">
    <source>
        <dbReference type="EMBL" id="EKX72649.1"/>
    </source>
</evidence>
<dbReference type="STRING" id="1537102.L1LBJ9"/>
<evidence type="ECO:0000256" key="1">
    <source>
        <dbReference type="PROSITE-ProRule" id="PRU00023"/>
    </source>
</evidence>
<dbReference type="InterPro" id="IPR053010">
    <property type="entry name" value="SET_SmydA-8"/>
</dbReference>
<keyword evidence="1" id="KW-0040">ANK repeat</keyword>
<dbReference type="InterPro" id="IPR036770">
    <property type="entry name" value="Ankyrin_rpt-contain_sf"/>
</dbReference>
<dbReference type="RefSeq" id="XP_004832101.1">
    <property type="nucleotide sequence ID" value="XM_004832044.1"/>
</dbReference>
<evidence type="ECO:0000313" key="3">
    <source>
        <dbReference type="Proteomes" id="UP000031512"/>
    </source>
</evidence>
<keyword evidence="3" id="KW-1185">Reference proteome</keyword>
<dbReference type="PANTHER" id="PTHR46455:SF5">
    <property type="entry name" value="SET AND MYND DOMAIN CONTAINING, ARTHROPOD-SPECIFIC, MEMBER 4, ISOFORM A"/>
    <property type="match status" value="1"/>
</dbReference>
<gene>
    <name evidence="2" type="ORF">BEWA_012080</name>
</gene>
<keyword evidence="2" id="KW-0378">Hydrolase</keyword>
<name>L1LBJ9_THEEQ</name>
<dbReference type="Proteomes" id="UP000031512">
    <property type="component" value="Unassembled WGS sequence"/>
</dbReference>
<dbReference type="Gene3D" id="1.25.40.20">
    <property type="entry name" value="Ankyrin repeat-containing domain"/>
    <property type="match status" value="1"/>
</dbReference>
<dbReference type="VEuPathDB" id="PiroplasmaDB:BEWA_012080"/>
<dbReference type="OrthoDB" id="430364at2759"/>
<dbReference type="eggNOG" id="KOG0504">
    <property type="taxonomic scope" value="Eukaryota"/>
</dbReference>
<dbReference type="SMART" id="SM00248">
    <property type="entry name" value="ANK"/>
    <property type="match status" value="4"/>
</dbReference>
<feature type="repeat" description="ANK" evidence="1">
    <location>
        <begin position="944"/>
        <end position="976"/>
    </location>
</feature>
<dbReference type="InterPro" id="IPR046341">
    <property type="entry name" value="SET_dom_sf"/>
</dbReference>
<organism evidence="2 3">
    <name type="scientific">Theileria equi strain WA</name>
    <dbReference type="NCBI Taxonomy" id="1537102"/>
    <lineage>
        <taxon>Eukaryota</taxon>
        <taxon>Sar</taxon>
        <taxon>Alveolata</taxon>
        <taxon>Apicomplexa</taxon>
        <taxon>Aconoidasida</taxon>
        <taxon>Piroplasmida</taxon>
        <taxon>Theileriidae</taxon>
        <taxon>Theileria</taxon>
    </lineage>
</organism>
<feature type="repeat" description="ANK" evidence="1">
    <location>
        <begin position="977"/>
        <end position="1009"/>
    </location>
</feature>
<reference evidence="2 3" key="1">
    <citation type="journal article" date="2012" name="BMC Genomics">
        <title>Comparative genomic analysis and phylogenetic position of Theileria equi.</title>
        <authorList>
            <person name="Kappmeyer L.S."/>
            <person name="Thiagarajan M."/>
            <person name="Herndon D.R."/>
            <person name="Ramsay J.D."/>
            <person name="Caler E."/>
            <person name="Djikeng A."/>
            <person name="Gillespie J.J."/>
            <person name="Lau A.O."/>
            <person name="Roalson E.H."/>
            <person name="Silva J.C."/>
            <person name="Silva M.G."/>
            <person name="Suarez C.E."/>
            <person name="Ueti M.W."/>
            <person name="Nene V.M."/>
            <person name="Mealey R.H."/>
            <person name="Knowles D.P."/>
            <person name="Brayton K.A."/>
        </authorList>
    </citation>
    <scope>NUCLEOTIDE SEQUENCE [LARGE SCALE GENOMIC DNA]</scope>
    <source>
        <strain evidence="2 3">WA</strain>
    </source>
</reference>
<dbReference type="InterPro" id="IPR011990">
    <property type="entry name" value="TPR-like_helical_dom_sf"/>
</dbReference>
<dbReference type="Pfam" id="PF12796">
    <property type="entry name" value="Ank_2"/>
    <property type="match status" value="1"/>
</dbReference>
<dbReference type="Gene3D" id="1.25.40.10">
    <property type="entry name" value="Tetratricopeptide repeat domain"/>
    <property type="match status" value="1"/>
</dbReference>
<proteinExistence type="predicted"/>
<dbReference type="InterPro" id="IPR002110">
    <property type="entry name" value="Ankyrin_rpt"/>
</dbReference>
<dbReference type="Gene3D" id="1.10.220.160">
    <property type="match status" value="1"/>
</dbReference>
<protein>
    <submittedName>
        <fullName evidence="2">Ankyrin repeat domain containing protein</fullName>
        <ecNumber evidence="2">3.1.1.5</ecNumber>
    </submittedName>
</protein>
<dbReference type="Gene3D" id="2.170.270.10">
    <property type="entry name" value="SET domain"/>
    <property type="match status" value="1"/>
</dbReference>
<dbReference type="KEGG" id="beq:BEWA_012080"/>